<dbReference type="GeneID" id="37284366"/>
<dbReference type="OrthoDB" id="330458at2157"/>
<gene>
    <name evidence="2" type="ORF">DU500_13235</name>
</gene>
<feature type="transmembrane region" description="Helical" evidence="1">
    <location>
        <begin position="45"/>
        <end position="65"/>
    </location>
</feature>
<evidence type="ECO:0000313" key="3">
    <source>
        <dbReference type="Proteomes" id="UP000253273"/>
    </source>
</evidence>
<reference evidence="2 3" key="1">
    <citation type="submission" date="2018-07" db="EMBL/GenBank/DDBJ databases">
        <title>Genome sequences of Haloplanus sp. CBA1113.</title>
        <authorList>
            <person name="Kim Y.B."/>
            <person name="Roh S.W."/>
        </authorList>
    </citation>
    <scope>NUCLEOTIDE SEQUENCE [LARGE SCALE GENOMIC DNA]</scope>
    <source>
        <strain evidence="2 3">CBA1113</strain>
    </source>
</reference>
<accession>A0A345E539</accession>
<keyword evidence="1" id="KW-0812">Transmembrane</keyword>
<keyword evidence="1" id="KW-0472">Membrane</keyword>
<dbReference type="AlphaFoldDB" id="A0A345E539"/>
<organism evidence="2 3">
    <name type="scientific">Haloplanus rubicundus</name>
    <dbReference type="NCBI Taxonomy" id="1547898"/>
    <lineage>
        <taxon>Archaea</taxon>
        <taxon>Methanobacteriati</taxon>
        <taxon>Methanobacteriota</taxon>
        <taxon>Stenosarchaea group</taxon>
        <taxon>Halobacteria</taxon>
        <taxon>Halobacteriales</taxon>
        <taxon>Haloferacaceae</taxon>
        <taxon>Haloplanus</taxon>
    </lineage>
</organism>
<dbReference type="KEGG" id="haj:DU500_13235"/>
<proteinExistence type="predicted"/>
<dbReference type="EMBL" id="CP031150">
    <property type="protein sequence ID" value="AXG07311.1"/>
    <property type="molecule type" value="Genomic_DNA"/>
</dbReference>
<keyword evidence="1" id="KW-1133">Transmembrane helix</keyword>
<sequence length="75" mass="7707">MVGPSLSEEDRAVASRRLKLGFVALVGCSGGLVALAAGATPPQALVAVVVGLLAGGALMAYLGYVGRQWRAKRRR</sequence>
<dbReference type="Proteomes" id="UP000253273">
    <property type="component" value="Chromosome"/>
</dbReference>
<dbReference type="RefSeq" id="WP_114586441.1">
    <property type="nucleotide sequence ID" value="NZ_CP031150.1"/>
</dbReference>
<evidence type="ECO:0000256" key="1">
    <source>
        <dbReference type="SAM" id="Phobius"/>
    </source>
</evidence>
<feature type="transmembrane region" description="Helical" evidence="1">
    <location>
        <begin position="20"/>
        <end position="39"/>
    </location>
</feature>
<keyword evidence="3" id="KW-1185">Reference proteome</keyword>
<name>A0A345E539_9EURY</name>
<evidence type="ECO:0000313" key="2">
    <source>
        <dbReference type="EMBL" id="AXG07311.1"/>
    </source>
</evidence>
<protein>
    <submittedName>
        <fullName evidence="2">Uncharacterized protein</fullName>
    </submittedName>
</protein>